<dbReference type="HOGENOM" id="CLU_2728166_0_0_9"/>
<evidence type="ECO:0000313" key="2">
    <source>
        <dbReference type="Proteomes" id="UP000004968"/>
    </source>
</evidence>
<name>D3ASW5_9FIRM</name>
<organism evidence="1 2">
    <name type="scientific">Hungatella hathewayi DSM 13479</name>
    <dbReference type="NCBI Taxonomy" id="566550"/>
    <lineage>
        <taxon>Bacteria</taxon>
        <taxon>Bacillati</taxon>
        <taxon>Bacillota</taxon>
        <taxon>Clostridia</taxon>
        <taxon>Lachnospirales</taxon>
        <taxon>Lachnospiraceae</taxon>
        <taxon>Hungatella</taxon>
    </lineage>
</organism>
<protein>
    <submittedName>
        <fullName evidence="1">Uncharacterized protein</fullName>
    </submittedName>
</protein>
<dbReference type="AlphaFoldDB" id="D3ASW5"/>
<evidence type="ECO:0000313" key="1">
    <source>
        <dbReference type="EMBL" id="EFC95092.1"/>
    </source>
</evidence>
<reference evidence="1 2" key="1">
    <citation type="submission" date="2010-01" db="EMBL/GenBank/DDBJ databases">
        <authorList>
            <person name="Weinstock G."/>
            <person name="Sodergren E."/>
            <person name="Clifton S."/>
            <person name="Fulton L."/>
            <person name="Fulton B."/>
            <person name="Courtney L."/>
            <person name="Fronick C."/>
            <person name="Harrison M."/>
            <person name="Strong C."/>
            <person name="Farmer C."/>
            <person name="Delahaunty K."/>
            <person name="Markovic C."/>
            <person name="Hall O."/>
            <person name="Minx P."/>
            <person name="Tomlinson C."/>
            <person name="Mitreva M."/>
            <person name="Nelson J."/>
            <person name="Hou S."/>
            <person name="Wollam A."/>
            <person name="Pepin K.H."/>
            <person name="Johnson M."/>
            <person name="Bhonagiri V."/>
            <person name="Nash W.E."/>
            <person name="Warren W."/>
            <person name="Chinwalla A."/>
            <person name="Mardis E.R."/>
            <person name="Wilson R.K."/>
        </authorList>
    </citation>
    <scope>NUCLEOTIDE SEQUENCE [LARGE SCALE GENOMIC DNA]</scope>
    <source>
        <strain evidence="1 2">DSM 13479</strain>
    </source>
</reference>
<feature type="non-terminal residue" evidence="1">
    <location>
        <position position="1"/>
    </location>
</feature>
<dbReference type="EMBL" id="ACIO01000836">
    <property type="protein sequence ID" value="EFC95092.1"/>
    <property type="molecule type" value="Genomic_DNA"/>
</dbReference>
<proteinExistence type="predicted"/>
<dbReference type="Proteomes" id="UP000004968">
    <property type="component" value="Unassembled WGS sequence"/>
</dbReference>
<gene>
    <name evidence="1" type="ORF">CLOSTHATH_06724</name>
</gene>
<comment type="caution">
    <text evidence="1">The sequence shown here is derived from an EMBL/GenBank/DDBJ whole genome shotgun (WGS) entry which is preliminary data.</text>
</comment>
<accession>D3ASW5</accession>
<sequence>SPGTDFLMTRIQMPAHWNIHAPGTRPAAARRFFGCVLAMLVKRWGTGLRAELLGREKEKEKKAFTFAISVV</sequence>